<keyword evidence="2" id="KW-1185">Reference proteome</keyword>
<evidence type="ECO:0000313" key="1">
    <source>
        <dbReference type="EMBL" id="GAL16548.1"/>
    </source>
</evidence>
<gene>
    <name evidence="1" type="ORF">JCM19235_5097</name>
</gene>
<dbReference type="Proteomes" id="UP000029228">
    <property type="component" value="Unassembled WGS sequence"/>
</dbReference>
<evidence type="ECO:0000313" key="2">
    <source>
        <dbReference type="Proteomes" id="UP000029228"/>
    </source>
</evidence>
<protein>
    <submittedName>
        <fullName evidence="1">Uncharacterized protein</fullName>
    </submittedName>
</protein>
<comment type="caution">
    <text evidence="1">The sequence shown here is derived from an EMBL/GenBank/DDBJ whole genome shotgun (WGS) entry which is preliminary data.</text>
</comment>
<reference evidence="1 2" key="2">
    <citation type="submission" date="2014-09" db="EMBL/GenBank/DDBJ databases">
        <authorList>
            <consortium name="NBRP consortium"/>
            <person name="Sawabe T."/>
            <person name="Meirelles P."/>
            <person name="Nakanishi M."/>
            <person name="Sayaka M."/>
            <person name="Hattori M."/>
            <person name="Ohkuma M."/>
        </authorList>
    </citation>
    <scope>NUCLEOTIDE SEQUENCE [LARGE SCALE GENOMIC DNA]</scope>
    <source>
        <strain evidence="2">JCM19235</strain>
    </source>
</reference>
<name>A0A090RPU3_9VIBR</name>
<dbReference type="OrthoDB" id="5879285at2"/>
<dbReference type="RefSeq" id="WP_042469641.1">
    <property type="nucleotide sequence ID" value="NZ_CP090439.1"/>
</dbReference>
<organism evidence="1 2">
    <name type="scientific">Vibrio maritimus</name>
    <dbReference type="NCBI Taxonomy" id="990268"/>
    <lineage>
        <taxon>Bacteria</taxon>
        <taxon>Pseudomonadati</taxon>
        <taxon>Pseudomonadota</taxon>
        <taxon>Gammaproteobacteria</taxon>
        <taxon>Vibrionales</taxon>
        <taxon>Vibrionaceae</taxon>
        <taxon>Vibrio</taxon>
    </lineage>
</organism>
<reference evidence="1 2" key="1">
    <citation type="submission" date="2014-09" db="EMBL/GenBank/DDBJ databases">
        <title>Vibrio maritimus JCM 19235. (C45) whole genome shotgun sequence.</title>
        <authorList>
            <person name="Sawabe T."/>
            <person name="Meirelles P."/>
            <person name="Nakanishi M."/>
            <person name="Sayaka M."/>
            <person name="Hattori M."/>
            <person name="Ohkuma M."/>
        </authorList>
    </citation>
    <scope>NUCLEOTIDE SEQUENCE [LARGE SCALE GENOMIC DNA]</scope>
    <source>
        <strain evidence="2">JCM19235</strain>
    </source>
</reference>
<proteinExistence type="predicted"/>
<dbReference type="AlphaFoldDB" id="A0A090RPU3"/>
<sequence length="82" mass="9273">MSDSETALHCGNCNQKTQHQRLTPAEIEAQKQQKNSAKSQWLNLIVGVFLGTHKSETHISYFKCKVCGAEYDDRENLPHGWG</sequence>
<dbReference type="EMBL" id="BBMR01000001">
    <property type="protein sequence ID" value="GAL16548.1"/>
    <property type="molecule type" value="Genomic_DNA"/>
</dbReference>
<accession>A0A090RPU3</accession>